<accession>A0A7G2E7H7</accession>
<feature type="compositionally biased region" description="Polar residues" evidence="9">
    <location>
        <begin position="367"/>
        <end position="376"/>
    </location>
</feature>
<feature type="compositionally biased region" description="Polar residues" evidence="9">
    <location>
        <begin position="1045"/>
        <end position="1073"/>
    </location>
</feature>
<dbReference type="FunFam" id="3.40.140.10:FF:000005">
    <property type="entry name" value="tRNA-specific adenosine deaminase"/>
    <property type="match status" value="1"/>
</dbReference>
<feature type="compositionally biased region" description="Polar residues" evidence="9">
    <location>
        <begin position="582"/>
        <end position="591"/>
    </location>
</feature>
<feature type="compositionally biased region" description="Basic and acidic residues" evidence="9">
    <location>
        <begin position="760"/>
        <end position="771"/>
    </location>
</feature>
<dbReference type="GO" id="GO:0046872">
    <property type="term" value="F:metal ion binding"/>
    <property type="evidence" value="ECO:0007669"/>
    <property type="project" value="UniProtKB-KW"/>
</dbReference>
<dbReference type="InterPro" id="IPR016193">
    <property type="entry name" value="Cytidine_deaminase-like"/>
</dbReference>
<gene>
    <name evidence="11" type="ORF">AT9943_LOCUS4990</name>
</gene>
<evidence type="ECO:0000256" key="2">
    <source>
        <dbReference type="ARBA" id="ARBA00011738"/>
    </source>
</evidence>
<dbReference type="GO" id="GO:0002100">
    <property type="term" value="P:tRNA wobble adenosine to inosine editing"/>
    <property type="evidence" value="ECO:0007669"/>
    <property type="project" value="InterPro"/>
</dbReference>
<dbReference type="HAMAP" id="MF_00972">
    <property type="entry name" value="tRNA_aden_deaminase"/>
    <property type="match status" value="1"/>
</dbReference>
<protein>
    <recommendedName>
        <fullName evidence="3">tRNA(adenine(34)) deaminase</fullName>
        <ecNumber evidence="3">3.5.4.33</ecNumber>
    </recommendedName>
</protein>
<evidence type="ECO:0000256" key="1">
    <source>
        <dbReference type="ARBA" id="ARBA00001947"/>
    </source>
</evidence>
<proteinExistence type="inferred from homology"/>
<evidence type="ECO:0000313" key="12">
    <source>
        <dbReference type="Proteomes" id="UP000516314"/>
    </source>
</evidence>
<dbReference type="GO" id="GO:0052717">
    <property type="term" value="F:tRNA-specific adenosine-34 deaminase activity"/>
    <property type="evidence" value="ECO:0007669"/>
    <property type="project" value="UniProtKB-EC"/>
</dbReference>
<reference evidence="11 12" key="1">
    <citation type="submission" date="2020-09" db="EMBL/GenBank/DDBJ databases">
        <authorList>
            <person name="Ashkenazy H."/>
        </authorList>
    </citation>
    <scope>NUCLEOTIDE SEQUENCE [LARGE SCALE GENOMIC DNA]</scope>
    <source>
        <strain evidence="12">cv. Cdm-0</strain>
    </source>
</reference>
<feature type="region of interest" description="Disordered" evidence="9">
    <location>
        <begin position="574"/>
        <end position="619"/>
    </location>
</feature>
<evidence type="ECO:0000256" key="8">
    <source>
        <dbReference type="ARBA" id="ARBA00048045"/>
    </source>
</evidence>
<dbReference type="InterPro" id="IPR028883">
    <property type="entry name" value="tRNA_aden_deaminase"/>
</dbReference>
<keyword evidence="6" id="KW-0378">Hydrolase</keyword>
<comment type="catalytic activity">
    <reaction evidence="8">
        <text>adenosine(34) in tRNA + H2O + H(+) = inosine(34) in tRNA + NH4(+)</text>
        <dbReference type="Rhea" id="RHEA:43168"/>
        <dbReference type="Rhea" id="RHEA-COMP:10373"/>
        <dbReference type="Rhea" id="RHEA-COMP:10374"/>
        <dbReference type="ChEBI" id="CHEBI:15377"/>
        <dbReference type="ChEBI" id="CHEBI:15378"/>
        <dbReference type="ChEBI" id="CHEBI:28938"/>
        <dbReference type="ChEBI" id="CHEBI:74411"/>
        <dbReference type="ChEBI" id="CHEBI:82852"/>
        <dbReference type="EC" id="3.5.4.33"/>
    </reaction>
</comment>
<comment type="subunit">
    <text evidence="2">Homodimer.</text>
</comment>
<keyword evidence="7" id="KW-0862">Zinc</keyword>
<name>A0A7G2E7H7_ARATH</name>
<dbReference type="InterPro" id="IPR002125">
    <property type="entry name" value="CMP_dCMP_dom"/>
</dbReference>
<feature type="region of interest" description="Disordered" evidence="9">
    <location>
        <begin position="837"/>
        <end position="957"/>
    </location>
</feature>
<sequence length="1501" mass="166008">MFNTYTNSLQWPIRSRNQQDYCSLLPERSESYKLSKAYTSSRCYCVSSRSSCCCCCSTPSSSSFVKPKVLINPGFVLYGVRQSTLIQWPSFQRRLLVGEGRLMGCEVYSSCDGIRRKNRSFKLRCLEESDEYCGGRSCSDDVEAMISFLSEELIDEERKWNLVSRVKEKKKVGNVRKVSVEGSNSYGNGRVSQRVKKPEGFGRRKEIKEDVKLNERYDCEHCGRRKKSSELESESRRGSKLVTGEYIGKSYRGDEEREVRPRRKKSSSCSSYYSLASSGEFESDTEDQEEDVEIYREDVRSSEKKVVDQSAKGLKSRKEASQMHSRKKRDESSTGVDSRYQKQIFEEGENSNQAVTLNQRRRKKFSQTENRVSESTGNYEEDMEIHEVHVNDAETSSQNQKLFNEREDYRVHSIRNDSGNENIESSQHQLKERLETRYSSEDRVSEMRRRTKYSSSQEEGINVLQNFPEVTNNQQPLVEERISKQAGTRRTTEHISESSEIHDIDIRNTYVSQREDQIRNQEVHAGLVSGLQSERKQQDYHIEHNPLQTTQSDRTSVSVSHTSDAVRYTEIQRKSEKRLIGQGSTTTVQSDSKVEKSGARKEDSRLDHANSKKDGQTTLGLQSYQSKLSEEASSSQSSLMASRTKLQLVDLVSEEMQGSETTLIPPSSQLVSRRSGQSYRTGGVSIQEISHGTSESGYPTAFEHPRAGASVNSQSAGELMGFTSHEDAMGSAHRLEQASEKYVGEFVKKAKHGVINPETEEQRAESNQLKRRDSRRSSGGSGAKGPSDEMWVTDSAQGTPHPGATEGNAAVGNAIFKRNGRSLWNVIADIARLRWGSRAGSPDSSAKPAGRSSPNESVSSATWFSGREHDGSSDDNTKGDKVLPQEAPSLHQVEVGQTSPRSQSEYPGTTKLKQRSERHEGVVSSPSSTILEGGSVSNRMSSTSGNQIVGVDEEEGGNFEFRLPETALTEVPMKLPSRNLIRSPPIKESSESSLTEASSDQNFTVGEGRRYPRMDAGQNPLLFPGRNLRSPAVMEPPVPRPRMVSGSSSLREQVEQQQPLSAKSQEETGSVSADSALIQRKLQRNKQVVRDSFEEWEEAYKVEAERRTVDEIFMREALVEAKKAADTWEVPVGAVLVHDGKIIARGYNLVEELRDSTAHAEMICIREGSKALRSWRLADTTLYVTLEPCPMCAGAILQARVNTLVWGAPNKLLGADGSWIRLFPGGEGNGSEASEKPPPPVHPFHPKMTIRRGVLESECAQTMQQFFQLRRKKKDKNSDPPTPTDHHHHHLPKLLNKMHQVLPFFCWFIVMPLIVACADTSISGYTPPAVTPTSPPAPKVAPVISPATPPPQPPQSPPASAPTVSPPPVSPPPAPTSPPPAPASPPPAPASPPPAPASPPPAPVSPPPEQAPSPISLPPAPAPAPTKHKRKHKHKRHHHAPAPAPIPSSPPSPPVLTDPQDTAPAPSPNTNGGNALNQLKGRAAMWLNTGLVILFLLAMTA</sequence>
<feature type="compositionally biased region" description="Polar residues" evidence="9">
    <location>
        <begin position="895"/>
        <end position="907"/>
    </location>
</feature>
<evidence type="ECO:0000256" key="9">
    <source>
        <dbReference type="SAM" id="MobiDB-lite"/>
    </source>
</evidence>
<feature type="domain" description="CMP/dCMP-type deaminase" evidence="10">
    <location>
        <begin position="1108"/>
        <end position="1230"/>
    </location>
</feature>
<feature type="compositionally biased region" description="Low complexity" evidence="9">
    <location>
        <begin position="267"/>
        <end position="278"/>
    </location>
</feature>
<dbReference type="EMBL" id="LR881466">
    <property type="protein sequence ID" value="CAD5316676.1"/>
    <property type="molecule type" value="Genomic_DNA"/>
</dbReference>
<keyword evidence="4" id="KW-0819">tRNA processing</keyword>
<dbReference type="Proteomes" id="UP000516314">
    <property type="component" value="Chromosome 1"/>
</dbReference>
<evidence type="ECO:0000256" key="5">
    <source>
        <dbReference type="ARBA" id="ARBA00022723"/>
    </source>
</evidence>
<dbReference type="CDD" id="cd01285">
    <property type="entry name" value="nucleoside_deaminase"/>
    <property type="match status" value="1"/>
</dbReference>
<feature type="region of interest" description="Disordered" evidence="9">
    <location>
        <begin position="975"/>
        <end position="1073"/>
    </location>
</feature>
<evidence type="ECO:0000256" key="3">
    <source>
        <dbReference type="ARBA" id="ARBA00012740"/>
    </source>
</evidence>
<dbReference type="SUPFAM" id="SSF53927">
    <property type="entry name" value="Cytidine deaminase-like"/>
    <property type="match status" value="1"/>
</dbReference>
<dbReference type="PROSITE" id="PS51747">
    <property type="entry name" value="CYT_DCMP_DEAMINASES_2"/>
    <property type="match status" value="1"/>
</dbReference>
<dbReference type="PRINTS" id="PR01217">
    <property type="entry name" value="PRICHEXTENSN"/>
</dbReference>
<feature type="region of interest" description="Disordered" evidence="9">
    <location>
        <begin position="1226"/>
        <end position="1246"/>
    </location>
</feature>
<feature type="compositionally biased region" description="Acidic residues" evidence="9">
    <location>
        <begin position="281"/>
        <end position="292"/>
    </location>
</feature>
<dbReference type="Pfam" id="PF00383">
    <property type="entry name" value="dCMP_cyt_deam_1"/>
    <property type="match status" value="1"/>
</dbReference>
<evidence type="ECO:0000256" key="6">
    <source>
        <dbReference type="ARBA" id="ARBA00022801"/>
    </source>
</evidence>
<dbReference type="PANTHER" id="PTHR11079">
    <property type="entry name" value="CYTOSINE DEAMINASE FAMILY MEMBER"/>
    <property type="match status" value="1"/>
</dbReference>
<feature type="region of interest" description="Disordered" evidence="9">
    <location>
        <begin position="1268"/>
        <end position="1289"/>
    </location>
</feature>
<evidence type="ECO:0000259" key="10">
    <source>
        <dbReference type="PROSITE" id="PS51747"/>
    </source>
</evidence>
<feature type="region of interest" description="Disordered" evidence="9">
    <location>
        <begin position="438"/>
        <end position="458"/>
    </location>
</feature>
<feature type="region of interest" description="Disordered" evidence="9">
    <location>
        <begin position="544"/>
        <end position="563"/>
    </location>
</feature>
<feature type="compositionally biased region" description="Polar residues" evidence="9">
    <location>
        <begin position="924"/>
        <end position="947"/>
    </location>
</feature>
<dbReference type="PANTHER" id="PTHR11079:SF179">
    <property type="entry name" value="TRNA(ADENINE(34)) DEAMINASE, CHLOROPLASTIC"/>
    <property type="match status" value="1"/>
</dbReference>
<feature type="compositionally biased region" description="Polar residues" evidence="9">
    <location>
        <begin position="546"/>
        <end position="563"/>
    </location>
</feature>
<feature type="compositionally biased region" description="Basic and acidic residues" evidence="9">
    <location>
        <begin position="438"/>
        <end position="448"/>
    </location>
</feature>
<dbReference type="EC" id="3.5.4.33" evidence="3"/>
<evidence type="ECO:0000256" key="7">
    <source>
        <dbReference type="ARBA" id="ARBA00022833"/>
    </source>
</evidence>
<evidence type="ECO:0000256" key="4">
    <source>
        <dbReference type="ARBA" id="ARBA00022694"/>
    </source>
</evidence>
<feature type="compositionally biased region" description="Polar residues" evidence="9">
    <location>
        <begin position="852"/>
        <end position="863"/>
    </location>
</feature>
<evidence type="ECO:0000313" key="11">
    <source>
        <dbReference type="EMBL" id="CAD5316676.1"/>
    </source>
</evidence>
<dbReference type="Gene3D" id="3.40.140.10">
    <property type="entry name" value="Cytidine Deaminase, domain 2"/>
    <property type="match status" value="1"/>
</dbReference>
<organism evidence="11 12">
    <name type="scientific">Arabidopsis thaliana</name>
    <name type="common">Mouse-ear cress</name>
    <dbReference type="NCBI Taxonomy" id="3702"/>
    <lineage>
        <taxon>Eukaryota</taxon>
        <taxon>Viridiplantae</taxon>
        <taxon>Streptophyta</taxon>
        <taxon>Embryophyta</taxon>
        <taxon>Tracheophyta</taxon>
        <taxon>Spermatophyta</taxon>
        <taxon>Magnoliopsida</taxon>
        <taxon>eudicotyledons</taxon>
        <taxon>Gunneridae</taxon>
        <taxon>Pentapetalae</taxon>
        <taxon>rosids</taxon>
        <taxon>malvids</taxon>
        <taxon>Brassicales</taxon>
        <taxon>Brassicaceae</taxon>
        <taxon>Camelineae</taxon>
        <taxon>Arabidopsis</taxon>
    </lineage>
</organism>
<feature type="compositionally biased region" description="Basic and acidic residues" evidence="9">
    <location>
        <begin position="866"/>
        <end position="883"/>
    </location>
</feature>
<comment type="cofactor">
    <cofactor evidence="1">
        <name>Zn(2+)</name>
        <dbReference type="ChEBI" id="CHEBI:29105"/>
    </cofactor>
</comment>
<feature type="compositionally biased region" description="Pro residues" evidence="9">
    <location>
        <begin position="1347"/>
        <end position="1424"/>
    </location>
</feature>
<feature type="region of interest" description="Disordered" evidence="9">
    <location>
        <begin position="753"/>
        <end position="807"/>
    </location>
</feature>
<feature type="region of interest" description="Disordered" evidence="9">
    <location>
        <begin position="1327"/>
        <end position="1476"/>
    </location>
</feature>
<feature type="region of interest" description="Disordered" evidence="9">
    <location>
        <begin position="252"/>
        <end position="376"/>
    </location>
</feature>
<feature type="compositionally biased region" description="Pro residues" evidence="9">
    <location>
        <begin position="1329"/>
        <end position="1339"/>
    </location>
</feature>
<feature type="compositionally biased region" description="Pro residues" evidence="9">
    <location>
        <begin position="1442"/>
        <end position="1456"/>
    </location>
</feature>
<feature type="compositionally biased region" description="Basic and acidic residues" evidence="9">
    <location>
        <begin position="592"/>
        <end position="615"/>
    </location>
</feature>
<keyword evidence="5" id="KW-0479">Metal-binding</keyword>
<feature type="compositionally biased region" description="Basic and acidic residues" evidence="9">
    <location>
        <begin position="293"/>
        <end position="307"/>
    </location>
</feature>
<feature type="compositionally biased region" description="Basic residues" evidence="9">
    <location>
        <begin position="1426"/>
        <end position="1440"/>
    </location>
</feature>